<evidence type="ECO:0000256" key="2">
    <source>
        <dbReference type="ARBA" id="ARBA00022692"/>
    </source>
</evidence>
<sequence>MLTQLLEKAKQKKLLFNLWLILSLIFTLFSKLLMQSIFPYPIILTFIHMLTSSILSNIVVVYKKKKDPTWSVDHELTGSEKIKILLFSVIVAINIWISNASLYAVSISLHQILRTSIPLFTMGIGVVFFKHQYKLSQLPQVIMVIIGVAITVNVTPSVKFNEIIIVLFGCIISSLKGIITQKLQVDNIKISPIIMLQYVSPVATMTLALFTVIFGELYSFILQYKCDLFETIIMFGSLMLAGIMAFLINILSFSNAAVISPLTMNIAGNVKQILTCLIGCIIFKNPITFKLIIGIILTSIGATWYSMSKCSPIDSKNIEYTKEPQLCNEKDNIEMSSDFKSDSVDLSRFITMDLSSEANSLIEDDIPKVILENQKENFNNLTNIVTEEEIDIDLMFDTTYQLAIDNIFKGENEKENIPLGYQWIKYNTNTQS</sequence>
<feature type="transmembrane region" description="Helical" evidence="5">
    <location>
        <begin position="233"/>
        <end position="254"/>
    </location>
</feature>
<proteinExistence type="predicted"/>
<gene>
    <name evidence="7" type="ORF">CMU_015740</name>
</gene>
<feature type="transmembrane region" description="Helical" evidence="5">
    <location>
        <begin position="111"/>
        <end position="129"/>
    </location>
</feature>
<dbReference type="RefSeq" id="XP_002140176.1">
    <property type="nucleotide sequence ID" value="XM_002140140.1"/>
</dbReference>
<dbReference type="STRING" id="441375.B6ACH3"/>
<name>B6ACH3_CRYMR</name>
<evidence type="ECO:0000256" key="1">
    <source>
        <dbReference type="ARBA" id="ARBA00004141"/>
    </source>
</evidence>
<comment type="subcellular location">
    <subcellularLocation>
        <location evidence="1">Membrane</location>
        <topology evidence="1">Multi-pass membrane protein</topology>
    </subcellularLocation>
</comment>
<accession>B6ACH3</accession>
<dbReference type="EMBL" id="DS989728">
    <property type="protein sequence ID" value="EEA05827.1"/>
    <property type="molecule type" value="Genomic_DNA"/>
</dbReference>
<keyword evidence="4 5" id="KW-0472">Membrane</keyword>
<feature type="transmembrane region" description="Helical" evidence="5">
    <location>
        <begin position="40"/>
        <end position="63"/>
    </location>
</feature>
<evidence type="ECO:0000313" key="7">
    <source>
        <dbReference type="EMBL" id="EEA05827.1"/>
    </source>
</evidence>
<feature type="domain" description="Sugar phosphate transporter" evidence="6">
    <location>
        <begin position="13"/>
        <end position="306"/>
    </location>
</feature>
<dbReference type="AlphaFoldDB" id="B6ACH3"/>
<dbReference type="InterPro" id="IPR050186">
    <property type="entry name" value="TPT_transporter"/>
</dbReference>
<dbReference type="Pfam" id="PF03151">
    <property type="entry name" value="TPT"/>
    <property type="match status" value="1"/>
</dbReference>
<dbReference type="InterPro" id="IPR004853">
    <property type="entry name" value="Sugar_P_trans_dom"/>
</dbReference>
<dbReference type="eggNOG" id="KOG1441">
    <property type="taxonomic scope" value="Eukaryota"/>
</dbReference>
<dbReference type="OrthoDB" id="10261634at2759"/>
<dbReference type="Proteomes" id="UP000001460">
    <property type="component" value="Unassembled WGS sequence"/>
</dbReference>
<organism evidence="7 8">
    <name type="scientific">Cryptosporidium muris (strain RN66)</name>
    <dbReference type="NCBI Taxonomy" id="441375"/>
    <lineage>
        <taxon>Eukaryota</taxon>
        <taxon>Sar</taxon>
        <taxon>Alveolata</taxon>
        <taxon>Apicomplexa</taxon>
        <taxon>Conoidasida</taxon>
        <taxon>Coccidia</taxon>
        <taxon>Eucoccidiorida</taxon>
        <taxon>Eimeriorina</taxon>
        <taxon>Cryptosporidiidae</taxon>
        <taxon>Cryptosporidium</taxon>
    </lineage>
</organism>
<evidence type="ECO:0000256" key="5">
    <source>
        <dbReference type="SAM" id="Phobius"/>
    </source>
</evidence>
<feature type="transmembrane region" description="Helical" evidence="5">
    <location>
        <begin position="199"/>
        <end position="221"/>
    </location>
</feature>
<dbReference type="PANTHER" id="PTHR11132">
    <property type="entry name" value="SOLUTE CARRIER FAMILY 35"/>
    <property type="match status" value="1"/>
</dbReference>
<feature type="transmembrane region" description="Helical" evidence="5">
    <location>
        <begin position="14"/>
        <end position="34"/>
    </location>
</feature>
<evidence type="ECO:0000313" key="8">
    <source>
        <dbReference type="Proteomes" id="UP000001460"/>
    </source>
</evidence>
<dbReference type="OMA" id="MAGLNKW"/>
<reference evidence="7" key="1">
    <citation type="submission" date="2008-06" db="EMBL/GenBank/DDBJ databases">
        <authorList>
            <person name="Lorenzi H."/>
            <person name="Inman J."/>
            <person name="Miller J."/>
            <person name="Schobel S."/>
            <person name="Amedeo P."/>
            <person name="Caler E.V."/>
            <person name="da Silva J."/>
        </authorList>
    </citation>
    <scope>NUCLEOTIDE SEQUENCE [LARGE SCALE GENOMIC DNA]</scope>
    <source>
        <strain evidence="7">RN66</strain>
    </source>
</reference>
<dbReference type="GeneID" id="6995547"/>
<evidence type="ECO:0000259" key="6">
    <source>
        <dbReference type="Pfam" id="PF03151"/>
    </source>
</evidence>
<feature type="transmembrane region" description="Helical" evidence="5">
    <location>
        <begin position="141"/>
        <end position="157"/>
    </location>
</feature>
<keyword evidence="8" id="KW-1185">Reference proteome</keyword>
<protein>
    <recommendedName>
        <fullName evidence="6">Sugar phosphate transporter domain-containing protein</fullName>
    </recommendedName>
</protein>
<dbReference type="VEuPathDB" id="CryptoDB:CMU_015740"/>
<evidence type="ECO:0000256" key="4">
    <source>
        <dbReference type="ARBA" id="ARBA00023136"/>
    </source>
</evidence>
<keyword evidence="3 5" id="KW-1133">Transmembrane helix</keyword>
<dbReference type="GO" id="GO:0016020">
    <property type="term" value="C:membrane"/>
    <property type="evidence" value="ECO:0007669"/>
    <property type="project" value="UniProtKB-SubCell"/>
</dbReference>
<feature type="transmembrane region" description="Helical" evidence="5">
    <location>
        <begin position="163"/>
        <end position="179"/>
    </location>
</feature>
<feature type="transmembrane region" description="Helical" evidence="5">
    <location>
        <begin position="84"/>
        <end position="105"/>
    </location>
</feature>
<evidence type="ECO:0000256" key="3">
    <source>
        <dbReference type="ARBA" id="ARBA00022989"/>
    </source>
</evidence>
<keyword evidence="2 5" id="KW-0812">Transmembrane</keyword>